<organism evidence="2 3">
    <name type="scientific">Prunus dulcis</name>
    <name type="common">Almond</name>
    <name type="synonym">Amygdalus dulcis</name>
    <dbReference type="NCBI Taxonomy" id="3755"/>
    <lineage>
        <taxon>Eukaryota</taxon>
        <taxon>Viridiplantae</taxon>
        <taxon>Streptophyta</taxon>
        <taxon>Embryophyta</taxon>
        <taxon>Tracheophyta</taxon>
        <taxon>Spermatophyta</taxon>
        <taxon>Magnoliopsida</taxon>
        <taxon>eudicotyledons</taxon>
        <taxon>Gunneridae</taxon>
        <taxon>Pentapetalae</taxon>
        <taxon>rosids</taxon>
        <taxon>fabids</taxon>
        <taxon>Rosales</taxon>
        <taxon>Rosaceae</taxon>
        <taxon>Amygdaloideae</taxon>
        <taxon>Amygdaleae</taxon>
        <taxon>Prunus</taxon>
    </lineage>
</organism>
<evidence type="ECO:0000313" key="3">
    <source>
        <dbReference type="Proteomes" id="UP000327085"/>
    </source>
</evidence>
<dbReference type="EMBL" id="CABIKO010000066">
    <property type="protein sequence ID" value="VVA22947.1"/>
    <property type="molecule type" value="Genomic_DNA"/>
</dbReference>
<evidence type="ECO:0000313" key="2">
    <source>
        <dbReference type="EMBL" id="VVA22947.1"/>
    </source>
</evidence>
<reference evidence="3" key="1">
    <citation type="journal article" date="2020" name="Plant J.">
        <title>Transposons played a major role in the diversification between the closely related almond and peach genomes: results from the almond genome sequence.</title>
        <authorList>
            <person name="Alioto T."/>
            <person name="Alexiou K.G."/>
            <person name="Bardil A."/>
            <person name="Barteri F."/>
            <person name="Castanera R."/>
            <person name="Cruz F."/>
            <person name="Dhingra A."/>
            <person name="Duval H."/>
            <person name="Fernandez I Marti A."/>
            <person name="Frias L."/>
            <person name="Galan B."/>
            <person name="Garcia J.L."/>
            <person name="Howad W."/>
            <person name="Gomez-Garrido J."/>
            <person name="Gut M."/>
            <person name="Julca I."/>
            <person name="Morata J."/>
            <person name="Puigdomenech P."/>
            <person name="Ribeca P."/>
            <person name="Rubio Cabetas M.J."/>
            <person name="Vlasova A."/>
            <person name="Wirthensohn M."/>
            <person name="Garcia-Mas J."/>
            <person name="Gabaldon T."/>
            <person name="Casacuberta J.M."/>
            <person name="Arus P."/>
        </authorList>
    </citation>
    <scope>NUCLEOTIDE SEQUENCE [LARGE SCALE GENOMIC DNA]</scope>
    <source>
        <strain evidence="3">cv. Texas</strain>
    </source>
</reference>
<feature type="compositionally biased region" description="Basic and acidic residues" evidence="1">
    <location>
        <begin position="323"/>
        <end position="333"/>
    </location>
</feature>
<feature type="region of interest" description="Disordered" evidence="1">
    <location>
        <begin position="1"/>
        <end position="243"/>
    </location>
</feature>
<dbReference type="Gramene" id="VVA22947">
    <property type="protein sequence ID" value="VVA22947"/>
    <property type="gene ID" value="Prudul26B017515"/>
</dbReference>
<feature type="compositionally biased region" description="Basic and acidic residues" evidence="1">
    <location>
        <begin position="273"/>
        <end position="286"/>
    </location>
</feature>
<feature type="compositionally biased region" description="Polar residues" evidence="1">
    <location>
        <begin position="62"/>
        <end position="71"/>
    </location>
</feature>
<feature type="compositionally biased region" description="Acidic residues" evidence="1">
    <location>
        <begin position="388"/>
        <end position="397"/>
    </location>
</feature>
<sequence length="530" mass="57756">MADKSKSFRFRFSLRKRGSQRGSQVEPEPRPVAKAQIPAQTTTNVPVERPPFRPAGIAPVKSSPSQAQAPSRTEHPPQSPSPSRTDESRKPSGSTTETQLQVESSPPSPSRVASQPSQAASQVSSPQTQPQPTVPESSWLPSFSAQPPSPASQPEPKEAIPQPNAEIVTSEIISNASREFTVQTHPALAEAETIASPEKVDPDTIGGYKKQLPESETESKEGKKVGQVLTKEEKTNDPGYGEPMQETVIQFHAAVTGSGEHTQGPVGVASQAEEQHEKQETSDRTETFTTTSSSSRPIRTPKDRSTSRMSFQKIVSSTAEQAPPHKEIREDARKLHKQATGNQMLENLVSVITLTGENRGASMHSSSEPAKEEESVHIHRRYKSNPDDSLESTTDEEVNNKDRSFEDGTIHDDQQTGAFINSNVQSINNAIVFNSFVTAGNSGVEAVFPQNPAESIKSNGKSEPLETHNPAESIKSNGKSEPLETHNAKFTVRRRCLRGLFLEPSDSDPDNPEKPRRHGCRYSCGGKRTD</sequence>
<dbReference type="Proteomes" id="UP000327085">
    <property type="component" value="Chromosome 1"/>
</dbReference>
<feature type="compositionally biased region" description="Polar residues" evidence="1">
    <location>
        <begin position="307"/>
        <end position="320"/>
    </location>
</feature>
<gene>
    <name evidence="2" type="ORF">ALMOND_2B017515</name>
</gene>
<proteinExistence type="predicted"/>
<feature type="region of interest" description="Disordered" evidence="1">
    <location>
        <begin position="453"/>
        <end position="489"/>
    </location>
</feature>
<feature type="compositionally biased region" description="Basic residues" evidence="1">
    <location>
        <begin position="7"/>
        <end position="19"/>
    </location>
</feature>
<evidence type="ECO:0000256" key="1">
    <source>
        <dbReference type="SAM" id="MobiDB-lite"/>
    </source>
</evidence>
<protein>
    <submittedName>
        <fullName evidence="2">PREDICTED: proteoglycan 4</fullName>
    </submittedName>
</protein>
<feature type="compositionally biased region" description="Low complexity" evidence="1">
    <location>
        <begin position="101"/>
        <end position="146"/>
    </location>
</feature>
<feature type="compositionally biased region" description="Basic and acidic residues" evidence="1">
    <location>
        <begin position="211"/>
        <end position="236"/>
    </location>
</feature>
<name>A0A5E4F515_PRUDU</name>
<feature type="compositionally biased region" description="Polar residues" evidence="1">
    <location>
        <begin position="91"/>
        <end position="100"/>
    </location>
</feature>
<dbReference type="OMA" id="GCRVGCN"/>
<dbReference type="PANTHER" id="PTHR33472:SF24">
    <property type="entry name" value="VEGETATIVE CELL WALL PROTEIN GP1-LIKE"/>
    <property type="match status" value="1"/>
</dbReference>
<dbReference type="AlphaFoldDB" id="A0A5E4F515"/>
<dbReference type="InParanoid" id="A0A5E4F515"/>
<accession>A0A5E4F515</accession>
<feature type="region of interest" description="Disordered" evidence="1">
    <location>
        <begin position="501"/>
        <end position="530"/>
    </location>
</feature>
<feature type="region of interest" description="Disordered" evidence="1">
    <location>
        <begin position="359"/>
        <end position="412"/>
    </location>
</feature>
<feature type="region of interest" description="Disordered" evidence="1">
    <location>
        <begin position="258"/>
        <end position="341"/>
    </location>
</feature>
<feature type="compositionally biased region" description="Polar residues" evidence="1">
    <location>
        <begin position="171"/>
        <end position="184"/>
    </location>
</feature>
<dbReference type="PANTHER" id="PTHR33472">
    <property type="entry name" value="OS01G0106600 PROTEIN"/>
    <property type="match status" value="1"/>
</dbReference>
<feature type="compositionally biased region" description="Basic and acidic residues" evidence="1">
    <location>
        <begin position="398"/>
        <end position="412"/>
    </location>
</feature>
<feature type="compositionally biased region" description="Low complexity" evidence="1">
    <location>
        <begin position="287"/>
        <end position="298"/>
    </location>
</feature>